<sequence>MLSIFKKKLFSDISGDAADMPPHVSAVLCLMIEIARMDGKIDDNEIDEIKNFYLDLYPEGNFSEAFKELKDWTSHKESFNPFINIINSNCTKRMKIEILSNIWDVILSDNHVDQYETSLFMQIGGMLLVSEEELLNIQS</sequence>
<reference evidence="2 3" key="1">
    <citation type="journal article" date="2018" name="Microbiome">
        <title>Fine metagenomic profile of the Mediterranean stratified and mixed water columns revealed by assembly and recruitment.</title>
        <authorList>
            <person name="Haro-Moreno J.M."/>
            <person name="Lopez-Perez M."/>
            <person name="De La Torre J.R."/>
            <person name="Picazo A."/>
            <person name="Camacho A."/>
            <person name="Rodriguez-Valera F."/>
        </authorList>
    </citation>
    <scope>NUCLEOTIDE SEQUENCE [LARGE SCALE GENOMIC DNA]</scope>
    <source>
        <strain evidence="2">MED-G84</strain>
    </source>
</reference>
<proteinExistence type="predicted"/>
<accession>A0A368BKY7</accession>
<dbReference type="Pfam" id="PF05099">
    <property type="entry name" value="TerB"/>
    <property type="match status" value="1"/>
</dbReference>
<organism evidence="2 3">
    <name type="scientific">SAR86 cluster bacterium</name>
    <dbReference type="NCBI Taxonomy" id="2030880"/>
    <lineage>
        <taxon>Bacteria</taxon>
        <taxon>Pseudomonadati</taxon>
        <taxon>Pseudomonadota</taxon>
        <taxon>Gammaproteobacteria</taxon>
        <taxon>SAR86 cluster</taxon>
    </lineage>
</organism>
<gene>
    <name evidence="2" type="ORF">DBW98_03720</name>
</gene>
<dbReference type="AlphaFoldDB" id="A0A368BKY7"/>
<dbReference type="Proteomes" id="UP000253032">
    <property type="component" value="Unassembled WGS sequence"/>
</dbReference>
<feature type="domain" description="Co-chaperone DjlA N-terminal" evidence="1">
    <location>
        <begin position="26"/>
        <end position="134"/>
    </location>
</feature>
<evidence type="ECO:0000259" key="1">
    <source>
        <dbReference type="Pfam" id="PF05099"/>
    </source>
</evidence>
<evidence type="ECO:0000313" key="2">
    <source>
        <dbReference type="EMBL" id="RCL37522.1"/>
    </source>
</evidence>
<protein>
    <submittedName>
        <fullName evidence="2">TerB family tellurite resistance protein</fullName>
    </submittedName>
</protein>
<dbReference type="SUPFAM" id="SSF158682">
    <property type="entry name" value="TerB-like"/>
    <property type="match status" value="1"/>
</dbReference>
<comment type="caution">
    <text evidence="2">The sequence shown here is derived from an EMBL/GenBank/DDBJ whole genome shotgun (WGS) entry which is preliminary data.</text>
</comment>
<dbReference type="InterPro" id="IPR029024">
    <property type="entry name" value="TerB-like"/>
</dbReference>
<dbReference type="CDD" id="cd07177">
    <property type="entry name" value="terB_like"/>
    <property type="match status" value="1"/>
</dbReference>
<name>A0A368BKY7_9GAMM</name>
<dbReference type="Gene3D" id="1.10.3680.10">
    <property type="entry name" value="TerB-like"/>
    <property type="match status" value="1"/>
</dbReference>
<dbReference type="InterPro" id="IPR007791">
    <property type="entry name" value="DjlA_N"/>
</dbReference>
<dbReference type="EMBL" id="QOPC01000021">
    <property type="protein sequence ID" value="RCL37522.1"/>
    <property type="molecule type" value="Genomic_DNA"/>
</dbReference>
<evidence type="ECO:0000313" key="3">
    <source>
        <dbReference type="Proteomes" id="UP000253032"/>
    </source>
</evidence>